<dbReference type="Proteomes" id="UP000020977">
    <property type="component" value="Unassembled WGS sequence"/>
</dbReference>
<dbReference type="AlphaFoldDB" id="A0A014M1F5"/>
<sequence>MPVNLNQDTFLRLSHWTVKLGNIINSDRLANACLNFILIN</sequence>
<accession>A0A014M1F5</accession>
<evidence type="ECO:0000313" key="1">
    <source>
        <dbReference type="EMBL" id="EXU60793.1"/>
    </source>
</evidence>
<name>A0A014M1F5_9BACT</name>
<gene>
    <name evidence="1" type="ORF">MOVI_7300</name>
</gene>
<organism evidence="1 2">
    <name type="scientific">Mesomycoplasma ovipneumoniae 14811</name>
    <dbReference type="NCBI Taxonomy" id="1188239"/>
    <lineage>
        <taxon>Bacteria</taxon>
        <taxon>Bacillati</taxon>
        <taxon>Mycoplasmatota</taxon>
        <taxon>Mycoplasmoidales</taxon>
        <taxon>Metamycoplasmataceae</taxon>
        <taxon>Mesomycoplasma</taxon>
    </lineage>
</organism>
<evidence type="ECO:0000313" key="2">
    <source>
        <dbReference type="Proteomes" id="UP000020977"/>
    </source>
</evidence>
<comment type="caution">
    <text evidence="1">The sequence shown here is derived from an EMBL/GenBank/DDBJ whole genome shotgun (WGS) entry which is preliminary data.</text>
</comment>
<reference evidence="1 2" key="1">
    <citation type="submission" date="2014-03" db="EMBL/GenBank/DDBJ databases">
        <title>Genome sequence of Mycoplasma ovipneumoniae strain 14811.</title>
        <authorList>
            <person name="Sirand-Pugnet P."/>
            <person name="Breton M."/>
            <person name="Dordet-Frisoni E."/>
            <person name="Baranowski E."/>
            <person name="Barre A."/>
            <person name="Couture C."/>
            <person name="Dupuy V."/>
            <person name="Gaurivaud P."/>
            <person name="Jacob D."/>
            <person name="Lemaitre C."/>
            <person name="Manso-Silvan L."/>
            <person name="Nikolski M."/>
            <person name="Nouvel L.-X."/>
            <person name="Poumarat F."/>
            <person name="Tardy F."/>
            <person name="Thebault P."/>
            <person name="Theil S."/>
            <person name="Citti C."/>
            <person name="Thiaucourt F."/>
            <person name="Blanchard A."/>
        </authorList>
    </citation>
    <scope>NUCLEOTIDE SEQUENCE [LARGE SCALE GENOMIC DNA]</scope>
    <source>
        <strain evidence="1 2">14811</strain>
    </source>
</reference>
<proteinExistence type="predicted"/>
<protein>
    <submittedName>
        <fullName evidence="1">Uncharacterized protein</fullName>
    </submittedName>
</protein>
<dbReference type="EMBL" id="JFAD01000042">
    <property type="protein sequence ID" value="EXU60793.1"/>
    <property type="molecule type" value="Genomic_DNA"/>
</dbReference>